<sequence length="139" mass="15272">MKEIRSVDDMPDGEEKTRRCGKVDGRKGRQSGNRLWLLPNLCTLSSSSTISVPSTCNWLTISIHLAERQRCFSLSLCELATRARSRFDDGVGQRACVGEGEDRQAGDTACLCLCLETPPVCLLQKAKAEETRPPASVDD</sequence>
<name>A0A2A2JC73_9BILA</name>
<dbReference type="AlphaFoldDB" id="A0A2A2JC73"/>
<feature type="region of interest" description="Disordered" evidence="1">
    <location>
        <begin position="1"/>
        <end position="28"/>
    </location>
</feature>
<dbReference type="EMBL" id="LIAE01010538">
    <property type="protein sequence ID" value="PAV59237.1"/>
    <property type="molecule type" value="Genomic_DNA"/>
</dbReference>
<dbReference type="Proteomes" id="UP000218231">
    <property type="component" value="Unassembled WGS sequence"/>
</dbReference>
<protein>
    <submittedName>
        <fullName evidence="2">Uncharacterized protein</fullName>
    </submittedName>
</protein>
<feature type="compositionally biased region" description="Basic and acidic residues" evidence="1">
    <location>
        <begin position="1"/>
        <end position="27"/>
    </location>
</feature>
<accession>A0A2A2JC73</accession>
<organism evidence="2 3">
    <name type="scientific">Diploscapter pachys</name>
    <dbReference type="NCBI Taxonomy" id="2018661"/>
    <lineage>
        <taxon>Eukaryota</taxon>
        <taxon>Metazoa</taxon>
        <taxon>Ecdysozoa</taxon>
        <taxon>Nematoda</taxon>
        <taxon>Chromadorea</taxon>
        <taxon>Rhabditida</taxon>
        <taxon>Rhabditina</taxon>
        <taxon>Rhabditomorpha</taxon>
        <taxon>Rhabditoidea</taxon>
        <taxon>Rhabditidae</taxon>
        <taxon>Diploscapter</taxon>
    </lineage>
</organism>
<gene>
    <name evidence="2" type="ORF">WR25_09887</name>
</gene>
<proteinExistence type="predicted"/>
<comment type="caution">
    <text evidence="2">The sequence shown here is derived from an EMBL/GenBank/DDBJ whole genome shotgun (WGS) entry which is preliminary data.</text>
</comment>
<reference evidence="2 3" key="1">
    <citation type="journal article" date="2017" name="Curr. Biol.">
        <title>Genome architecture and evolution of a unichromosomal asexual nematode.</title>
        <authorList>
            <person name="Fradin H."/>
            <person name="Zegar C."/>
            <person name="Gutwein M."/>
            <person name="Lucas J."/>
            <person name="Kovtun M."/>
            <person name="Corcoran D."/>
            <person name="Baugh L.R."/>
            <person name="Kiontke K."/>
            <person name="Gunsalus K."/>
            <person name="Fitch D.H."/>
            <person name="Piano F."/>
        </authorList>
    </citation>
    <scope>NUCLEOTIDE SEQUENCE [LARGE SCALE GENOMIC DNA]</scope>
    <source>
        <strain evidence="2">PF1309</strain>
    </source>
</reference>
<evidence type="ECO:0000256" key="1">
    <source>
        <dbReference type="SAM" id="MobiDB-lite"/>
    </source>
</evidence>
<evidence type="ECO:0000313" key="3">
    <source>
        <dbReference type="Proteomes" id="UP000218231"/>
    </source>
</evidence>
<evidence type="ECO:0000313" key="2">
    <source>
        <dbReference type="EMBL" id="PAV59237.1"/>
    </source>
</evidence>
<keyword evidence="3" id="KW-1185">Reference proteome</keyword>